<accession>A0ABV3DPR7</accession>
<feature type="domain" description="Luciferase-like" evidence="1">
    <location>
        <begin position="23"/>
        <end position="277"/>
    </location>
</feature>
<dbReference type="InterPro" id="IPR019922">
    <property type="entry name" value="Lucif-like_OxRdatse_MSMEG_4141"/>
</dbReference>
<dbReference type="EMBL" id="JBEZFP010000098">
    <property type="protein sequence ID" value="MEU8137748.1"/>
    <property type="molecule type" value="Genomic_DNA"/>
</dbReference>
<dbReference type="InterPro" id="IPR036661">
    <property type="entry name" value="Luciferase-like_sf"/>
</dbReference>
<dbReference type="RefSeq" id="WP_358360100.1">
    <property type="nucleotide sequence ID" value="NZ_JBEZFP010000098.1"/>
</dbReference>
<dbReference type="Pfam" id="PF00296">
    <property type="entry name" value="Bac_luciferase"/>
    <property type="match status" value="1"/>
</dbReference>
<evidence type="ECO:0000313" key="2">
    <source>
        <dbReference type="EMBL" id="MEU8137748.1"/>
    </source>
</evidence>
<evidence type="ECO:0000259" key="1">
    <source>
        <dbReference type="Pfam" id="PF00296"/>
    </source>
</evidence>
<dbReference type="InterPro" id="IPR011251">
    <property type="entry name" value="Luciferase-like_dom"/>
</dbReference>
<comment type="caution">
    <text evidence="2">The sequence shown here is derived from an EMBL/GenBank/DDBJ whole genome shotgun (WGS) entry which is preliminary data.</text>
</comment>
<name>A0ABV3DPR7_9ACTN</name>
<dbReference type="Proteomes" id="UP001551482">
    <property type="component" value="Unassembled WGS sequence"/>
</dbReference>
<proteinExistence type="predicted"/>
<dbReference type="InterPro" id="IPR050564">
    <property type="entry name" value="F420-G6PD/mer"/>
</dbReference>
<keyword evidence="3" id="KW-1185">Reference proteome</keyword>
<evidence type="ECO:0000313" key="3">
    <source>
        <dbReference type="Proteomes" id="UP001551482"/>
    </source>
</evidence>
<dbReference type="SUPFAM" id="SSF51679">
    <property type="entry name" value="Bacterial luciferase-like"/>
    <property type="match status" value="1"/>
</dbReference>
<sequence>MHDETRTTLGGVGIWTFAFDPQPATLVRESAAETEELGYTAIWFGEAFGRDTFGQAALLLNATRGITVASGIANIAFRDPIATATATRTLGEAFPGRYILGLGGHRVDDTVHKLDGYPMPARGRAVATMRGYLDSMDAVPAHGPDPRPAPRRVLAALGPKMLELAAERAWGAHPYFVPVEHTARARHILGPDAFLGVEQAVILDTDLVRARELATAHVAGYVGQAAHQEANVRRLGFGDADIAGVPSRRLVDAIVAYGDADTIRRRVREHFDAGADHVCVQVLTADPAALPRPEWRELAPALVLERAAA</sequence>
<protein>
    <submittedName>
        <fullName evidence="2">TIGR03620 family F420-dependent LLM class oxidoreductase</fullName>
    </submittedName>
</protein>
<dbReference type="NCBIfam" id="TIGR03620">
    <property type="entry name" value="F420_MSMEG_4141"/>
    <property type="match status" value="1"/>
</dbReference>
<dbReference type="PANTHER" id="PTHR43244:SF2">
    <property type="entry name" value="CONSERVED HYPOTHETICAL ALANINE AND PROLINE-RICH PROTEIN"/>
    <property type="match status" value="1"/>
</dbReference>
<dbReference type="Gene3D" id="3.20.20.30">
    <property type="entry name" value="Luciferase-like domain"/>
    <property type="match status" value="1"/>
</dbReference>
<organism evidence="2 3">
    <name type="scientific">Streptodolium elevatio</name>
    <dbReference type="NCBI Taxonomy" id="3157996"/>
    <lineage>
        <taxon>Bacteria</taxon>
        <taxon>Bacillati</taxon>
        <taxon>Actinomycetota</taxon>
        <taxon>Actinomycetes</taxon>
        <taxon>Kitasatosporales</taxon>
        <taxon>Streptomycetaceae</taxon>
        <taxon>Streptodolium</taxon>
    </lineage>
</organism>
<gene>
    <name evidence="2" type="ORF">AB0C36_30065</name>
</gene>
<dbReference type="PANTHER" id="PTHR43244">
    <property type="match status" value="1"/>
</dbReference>
<reference evidence="2 3" key="1">
    <citation type="submission" date="2024-06" db="EMBL/GenBank/DDBJ databases">
        <title>The Natural Products Discovery Center: Release of the First 8490 Sequenced Strains for Exploring Actinobacteria Biosynthetic Diversity.</title>
        <authorList>
            <person name="Kalkreuter E."/>
            <person name="Kautsar S.A."/>
            <person name="Yang D."/>
            <person name="Bader C.D."/>
            <person name="Teijaro C.N."/>
            <person name="Fluegel L."/>
            <person name="Davis C.M."/>
            <person name="Simpson J.R."/>
            <person name="Lauterbach L."/>
            <person name="Steele A.D."/>
            <person name="Gui C."/>
            <person name="Meng S."/>
            <person name="Li G."/>
            <person name="Viehrig K."/>
            <person name="Ye F."/>
            <person name="Su P."/>
            <person name="Kiefer A.F."/>
            <person name="Nichols A."/>
            <person name="Cepeda A.J."/>
            <person name="Yan W."/>
            <person name="Fan B."/>
            <person name="Jiang Y."/>
            <person name="Adhikari A."/>
            <person name="Zheng C.-J."/>
            <person name="Schuster L."/>
            <person name="Cowan T.M."/>
            <person name="Smanski M.J."/>
            <person name="Chevrette M.G."/>
            <person name="De Carvalho L.P.S."/>
            <person name="Shen B."/>
        </authorList>
    </citation>
    <scope>NUCLEOTIDE SEQUENCE [LARGE SCALE GENOMIC DNA]</scope>
    <source>
        <strain evidence="2 3">NPDC048946</strain>
    </source>
</reference>